<evidence type="ECO:0008006" key="17">
    <source>
        <dbReference type="Google" id="ProtNLM"/>
    </source>
</evidence>
<keyword evidence="8 14" id="KW-1133">Transmembrane helix</keyword>
<dbReference type="GO" id="GO:0005506">
    <property type="term" value="F:iron ion binding"/>
    <property type="evidence" value="ECO:0007669"/>
    <property type="project" value="InterPro"/>
</dbReference>
<reference evidence="15" key="1">
    <citation type="submission" date="2020-05" db="EMBL/GenBank/DDBJ databases">
        <title>Mycena genomes resolve the evolution of fungal bioluminescence.</title>
        <authorList>
            <person name="Tsai I.J."/>
        </authorList>
    </citation>
    <scope>NUCLEOTIDE SEQUENCE</scope>
    <source>
        <strain evidence="15">171206Taipei</strain>
    </source>
</reference>
<evidence type="ECO:0000256" key="10">
    <source>
        <dbReference type="ARBA" id="ARBA00023004"/>
    </source>
</evidence>
<evidence type="ECO:0000256" key="4">
    <source>
        <dbReference type="ARBA" id="ARBA00010617"/>
    </source>
</evidence>
<dbReference type="GO" id="GO:0016705">
    <property type="term" value="F:oxidoreductase activity, acting on paired donors, with incorporation or reduction of molecular oxygen"/>
    <property type="evidence" value="ECO:0007669"/>
    <property type="project" value="InterPro"/>
</dbReference>
<dbReference type="InterPro" id="IPR002403">
    <property type="entry name" value="Cyt_P450_E_grp-IV"/>
</dbReference>
<dbReference type="PRINTS" id="PR00465">
    <property type="entry name" value="EP450IV"/>
</dbReference>
<evidence type="ECO:0000256" key="8">
    <source>
        <dbReference type="ARBA" id="ARBA00022989"/>
    </source>
</evidence>
<evidence type="ECO:0000256" key="7">
    <source>
        <dbReference type="ARBA" id="ARBA00022723"/>
    </source>
</evidence>
<dbReference type="SUPFAM" id="SSF48264">
    <property type="entry name" value="Cytochrome P450"/>
    <property type="match status" value="1"/>
</dbReference>
<dbReference type="GO" id="GO:0016020">
    <property type="term" value="C:membrane"/>
    <property type="evidence" value="ECO:0007669"/>
    <property type="project" value="UniProtKB-SubCell"/>
</dbReference>
<evidence type="ECO:0000313" key="16">
    <source>
        <dbReference type="Proteomes" id="UP000636479"/>
    </source>
</evidence>
<comment type="similarity">
    <text evidence="4">Belongs to the cytochrome P450 family.</text>
</comment>
<accession>A0A8H6STR5</accession>
<keyword evidence="12 14" id="KW-0472">Membrane</keyword>
<keyword evidence="9" id="KW-0560">Oxidoreductase</keyword>
<evidence type="ECO:0000256" key="3">
    <source>
        <dbReference type="ARBA" id="ARBA00004721"/>
    </source>
</evidence>
<dbReference type="GO" id="GO:0004497">
    <property type="term" value="F:monooxygenase activity"/>
    <property type="evidence" value="ECO:0007669"/>
    <property type="project" value="UniProtKB-KW"/>
</dbReference>
<proteinExistence type="inferred from homology"/>
<comment type="cofactor">
    <cofactor evidence="1 13">
        <name>heme</name>
        <dbReference type="ChEBI" id="CHEBI:30413"/>
    </cofactor>
</comment>
<evidence type="ECO:0000256" key="1">
    <source>
        <dbReference type="ARBA" id="ARBA00001971"/>
    </source>
</evidence>
<dbReference type="AlphaFoldDB" id="A0A8H6STR5"/>
<dbReference type="Gene3D" id="1.10.630.10">
    <property type="entry name" value="Cytochrome P450"/>
    <property type="match status" value="1"/>
</dbReference>
<dbReference type="InterPro" id="IPR050121">
    <property type="entry name" value="Cytochrome_P450_monoxygenase"/>
</dbReference>
<evidence type="ECO:0000256" key="11">
    <source>
        <dbReference type="ARBA" id="ARBA00023033"/>
    </source>
</evidence>
<evidence type="ECO:0000256" key="12">
    <source>
        <dbReference type="ARBA" id="ARBA00023136"/>
    </source>
</evidence>
<dbReference type="InterPro" id="IPR001128">
    <property type="entry name" value="Cyt_P450"/>
</dbReference>
<dbReference type="PANTHER" id="PTHR24305">
    <property type="entry name" value="CYTOCHROME P450"/>
    <property type="match status" value="1"/>
</dbReference>
<keyword evidence="7 13" id="KW-0479">Metal-binding</keyword>
<keyword evidence="6 14" id="KW-0812">Transmembrane</keyword>
<evidence type="ECO:0000256" key="13">
    <source>
        <dbReference type="PIRSR" id="PIRSR602403-1"/>
    </source>
</evidence>
<keyword evidence="10 13" id="KW-0408">Iron</keyword>
<comment type="subcellular location">
    <subcellularLocation>
        <location evidence="2">Membrane</location>
    </subcellularLocation>
</comment>
<protein>
    <recommendedName>
        <fullName evidence="17">Cytochrome P450</fullName>
    </recommendedName>
</protein>
<evidence type="ECO:0000256" key="2">
    <source>
        <dbReference type="ARBA" id="ARBA00004370"/>
    </source>
</evidence>
<comment type="caution">
    <text evidence="15">The sequence shown here is derived from an EMBL/GenBank/DDBJ whole genome shotgun (WGS) entry which is preliminary data.</text>
</comment>
<keyword evidence="16" id="KW-1185">Reference proteome</keyword>
<dbReference type="GO" id="GO:0020037">
    <property type="term" value="F:heme binding"/>
    <property type="evidence" value="ECO:0007669"/>
    <property type="project" value="InterPro"/>
</dbReference>
<name>A0A8H6STR5_9AGAR</name>
<feature type="binding site" description="axial binding residue" evidence="13">
    <location>
        <position position="471"/>
    </location>
    <ligand>
        <name>heme</name>
        <dbReference type="ChEBI" id="CHEBI:30413"/>
    </ligand>
    <ligandPart>
        <name>Fe</name>
        <dbReference type="ChEBI" id="CHEBI:18248"/>
    </ligandPart>
</feature>
<dbReference type="RefSeq" id="XP_037221184.1">
    <property type="nucleotide sequence ID" value="XM_037363263.1"/>
</dbReference>
<keyword evidence="5 13" id="KW-0349">Heme</keyword>
<dbReference type="OrthoDB" id="1470350at2759"/>
<dbReference type="EMBL" id="JACAZF010000005">
    <property type="protein sequence ID" value="KAF7304212.1"/>
    <property type="molecule type" value="Genomic_DNA"/>
</dbReference>
<dbReference type="InterPro" id="IPR036396">
    <property type="entry name" value="Cyt_P450_sf"/>
</dbReference>
<evidence type="ECO:0000256" key="5">
    <source>
        <dbReference type="ARBA" id="ARBA00022617"/>
    </source>
</evidence>
<sequence>MIVGILLPVAGTLVAYLCAHALLIFYRNRASPLRRILPSPPTQNIVLGNFKQIADDATLTSKWREEYGSTYLFHGLFSVSELFTTDLKALNHIMAHPEIYQRPPTQRDTIRRLIGEGVLFAEAEQHKRHCHLQNPAFGTIQIRAVTQIFVEKALQLRDLWAKEQSGTIEVISGLRKMTLDVIGRAGFGYDFAALDGTGNTELDQAFTGLFHAPNSKLYGALRVAQSMMPILKLFPVPGQRLLNAARERMFVISRQIIEESKAHLLAEDEELDKLNSLDRRRDLLSILLRANMSADLPDHQKLSDNEVVAQIPGFFLAGHETTSSAAAWALHALSTNKAAQTKLREEVLSVDTDHPTLDELNALPYLEQVVRETLRAHSPVTAMQRKAMYDDALPLSKPIVDREGREHWSLPIPRGQMVQLPIWAVNTSKEVWGEDALEFKPERWSAVPAAASEVPGVWANLFTFLSGPHHCIGFRFALVEFKALLFTLVRAFEFDASVPKSGIAPFTAGAIQRPSVLLPGQSQRGQKSGLPLVVTPLNT</sequence>
<dbReference type="PRINTS" id="PR00385">
    <property type="entry name" value="P450"/>
</dbReference>
<keyword evidence="11" id="KW-0503">Monooxygenase</keyword>
<evidence type="ECO:0000313" key="15">
    <source>
        <dbReference type="EMBL" id="KAF7304212.1"/>
    </source>
</evidence>
<dbReference type="Proteomes" id="UP000636479">
    <property type="component" value="Unassembled WGS sequence"/>
</dbReference>
<organism evidence="15 16">
    <name type="scientific">Mycena indigotica</name>
    <dbReference type="NCBI Taxonomy" id="2126181"/>
    <lineage>
        <taxon>Eukaryota</taxon>
        <taxon>Fungi</taxon>
        <taxon>Dikarya</taxon>
        <taxon>Basidiomycota</taxon>
        <taxon>Agaricomycotina</taxon>
        <taxon>Agaricomycetes</taxon>
        <taxon>Agaricomycetidae</taxon>
        <taxon>Agaricales</taxon>
        <taxon>Marasmiineae</taxon>
        <taxon>Mycenaceae</taxon>
        <taxon>Mycena</taxon>
    </lineage>
</organism>
<comment type="pathway">
    <text evidence="3">Secondary metabolite biosynthesis; terpenoid biosynthesis.</text>
</comment>
<evidence type="ECO:0000256" key="9">
    <source>
        <dbReference type="ARBA" id="ARBA00023002"/>
    </source>
</evidence>
<feature type="transmembrane region" description="Helical" evidence="14">
    <location>
        <begin position="6"/>
        <end position="26"/>
    </location>
</feature>
<dbReference type="PANTHER" id="PTHR24305:SF166">
    <property type="entry name" value="CYTOCHROME P450 12A4, MITOCHONDRIAL-RELATED"/>
    <property type="match status" value="1"/>
</dbReference>
<dbReference type="Pfam" id="PF00067">
    <property type="entry name" value="p450"/>
    <property type="match status" value="1"/>
</dbReference>
<evidence type="ECO:0000256" key="6">
    <source>
        <dbReference type="ARBA" id="ARBA00022692"/>
    </source>
</evidence>
<gene>
    <name evidence="15" type="ORF">MIND_00653400</name>
</gene>
<evidence type="ECO:0000256" key="14">
    <source>
        <dbReference type="SAM" id="Phobius"/>
    </source>
</evidence>
<dbReference type="GeneID" id="59345779"/>